<proteinExistence type="predicted"/>
<dbReference type="Proteomes" id="UP000091857">
    <property type="component" value="Chromosome 7"/>
</dbReference>
<dbReference type="EMBL" id="CM004393">
    <property type="protein sequence ID" value="OAY46088.1"/>
    <property type="molecule type" value="Genomic_DNA"/>
</dbReference>
<protein>
    <recommendedName>
        <fullName evidence="5">Phorbol-ester/DAG-type domain-containing protein</fullName>
    </recommendedName>
</protein>
<organism evidence="6 7">
    <name type="scientific">Manihot esculenta</name>
    <name type="common">Cassava</name>
    <name type="synonym">Jatropha manihot</name>
    <dbReference type="NCBI Taxonomy" id="3983"/>
    <lineage>
        <taxon>Eukaryota</taxon>
        <taxon>Viridiplantae</taxon>
        <taxon>Streptophyta</taxon>
        <taxon>Embryophyta</taxon>
        <taxon>Tracheophyta</taxon>
        <taxon>Spermatophyta</taxon>
        <taxon>Magnoliopsida</taxon>
        <taxon>eudicotyledons</taxon>
        <taxon>Gunneridae</taxon>
        <taxon>Pentapetalae</taxon>
        <taxon>rosids</taxon>
        <taxon>fabids</taxon>
        <taxon>Malpighiales</taxon>
        <taxon>Euphorbiaceae</taxon>
        <taxon>Crotonoideae</taxon>
        <taxon>Manihoteae</taxon>
        <taxon>Manihot</taxon>
    </lineage>
</organism>
<dbReference type="Pfam" id="PF03107">
    <property type="entry name" value="C1_2"/>
    <property type="match status" value="1"/>
</dbReference>
<reference evidence="7" key="1">
    <citation type="journal article" date="2016" name="Nat. Biotechnol.">
        <title>Sequencing wild and cultivated cassava and related species reveals extensive interspecific hybridization and genetic diversity.</title>
        <authorList>
            <person name="Bredeson J.V."/>
            <person name="Lyons J.B."/>
            <person name="Prochnik S.E."/>
            <person name="Wu G.A."/>
            <person name="Ha C.M."/>
            <person name="Edsinger-Gonzales E."/>
            <person name="Grimwood J."/>
            <person name="Schmutz J."/>
            <person name="Rabbi I.Y."/>
            <person name="Egesi C."/>
            <person name="Nauluvula P."/>
            <person name="Lebot V."/>
            <person name="Ndunguru J."/>
            <person name="Mkamilo G."/>
            <person name="Bart R.S."/>
            <person name="Setter T.L."/>
            <person name="Gleadow R.M."/>
            <person name="Kulakow P."/>
            <person name="Ferguson M.E."/>
            <person name="Rounsley S."/>
            <person name="Rokhsar D.S."/>
        </authorList>
    </citation>
    <scope>NUCLEOTIDE SEQUENCE [LARGE SCALE GENOMIC DNA]</scope>
    <source>
        <strain evidence="7">cv. AM560-2</strain>
    </source>
</reference>
<dbReference type="InterPro" id="IPR046349">
    <property type="entry name" value="C1-like_sf"/>
</dbReference>
<dbReference type="InterPro" id="IPR004146">
    <property type="entry name" value="DC1"/>
</dbReference>
<dbReference type="PROSITE" id="PS50081">
    <property type="entry name" value="ZF_DAG_PE_2"/>
    <property type="match status" value="1"/>
</dbReference>
<keyword evidence="7" id="KW-1185">Reference proteome</keyword>
<name>A0A2C9VN01_MANES</name>
<dbReference type="Gene3D" id="3.30.60.20">
    <property type="match status" value="1"/>
</dbReference>
<dbReference type="InterPro" id="IPR002219">
    <property type="entry name" value="PKC_DAG/PE"/>
</dbReference>
<dbReference type="AlphaFoldDB" id="A0A2C9VN01"/>
<evidence type="ECO:0000256" key="3">
    <source>
        <dbReference type="ARBA" id="ARBA00022833"/>
    </source>
</evidence>
<comment type="caution">
    <text evidence="6">The sequence shown here is derived from an EMBL/GenBank/DDBJ whole genome shotgun (WGS) entry which is preliminary data.</text>
</comment>
<dbReference type="STRING" id="3983.A0A2C9VN01"/>
<evidence type="ECO:0000313" key="6">
    <source>
        <dbReference type="EMBL" id="OAY46088.1"/>
    </source>
</evidence>
<keyword evidence="3" id="KW-0862">Zinc</keyword>
<gene>
    <name evidence="6" type="ORF">MANES_07G115500v8</name>
</gene>
<keyword evidence="1" id="KW-0479">Metal-binding</keyword>
<evidence type="ECO:0000313" key="7">
    <source>
        <dbReference type="Proteomes" id="UP000091857"/>
    </source>
</evidence>
<sequence>MLITEIEHPTHPLHKLKLESSPVPYICDGCKELGFGICYQCQICNFHLHKECGVPSSSFYHRFFEGCEFKFYEKSPRPDARRCDGCGRDIGGFVYQSSHEGANDLHPPCAKLPATLAGEGMTLELKKNVKSKCLKCKSRRNSSEGARGWCYVSGCGKFCFHVACVKEMVYEAWEMGYFNGQETEPDPNVDGSVVRSLVPSGPSSSTEMVQPRPGKATHYWKMVASVLKLILSAIFGDPITAFATLVFPLVQSLATN</sequence>
<dbReference type="SUPFAM" id="SSF57889">
    <property type="entry name" value="Cysteine-rich domain"/>
    <property type="match status" value="2"/>
</dbReference>
<evidence type="ECO:0000256" key="4">
    <source>
        <dbReference type="SAM" id="MobiDB-lite"/>
    </source>
</evidence>
<dbReference type="PANTHER" id="PTHR46477">
    <property type="entry name" value="CYSTEINE/HISTIDINE-RICH C1 DOMAIN FAMILY PROTEIN"/>
    <property type="match status" value="1"/>
</dbReference>
<evidence type="ECO:0000256" key="2">
    <source>
        <dbReference type="ARBA" id="ARBA00022737"/>
    </source>
</evidence>
<dbReference type="Gramene" id="Manes.07G115500.1.v8.1">
    <property type="protein sequence ID" value="Manes.07G115500.1.v8.1.CDS.1"/>
    <property type="gene ID" value="Manes.07G115500.v8.1"/>
</dbReference>
<keyword evidence="2" id="KW-0677">Repeat</keyword>
<dbReference type="GO" id="GO:0046872">
    <property type="term" value="F:metal ion binding"/>
    <property type="evidence" value="ECO:0007669"/>
    <property type="project" value="UniProtKB-KW"/>
</dbReference>
<feature type="region of interest" description="Disordered" evidence="4">
    <location>
        <begin position="187"/>
        <end position="212"/>
    </location>
</feature>
<evidence type="ECO:0000259" key="5">
    <source>
        <dbReference type="PROSITE" id="PS50081"/>
    </source>
</evidence>
<evidence type="ECO:0000256" key="1">
    <source>
        <dbReference type="ARBA" id="ARBA00022723"/>
    </source>
</evidence>
<dbReference type="PANTHER" id="PTHR46477:SF15">
    <property type="entry name" value="CYSTEINE_HISTIDINE-RICH C1 DOMAIN PROTEIN"/>
    <property type="match status" value="1"/>
</dbReference>
<accession>A0A2C9VN01</accession>
<feature type="domain" description="Phorbol-ester/DAG-type" evidence="5">
    <location>
        <begin position="13"/>
        <end position="67"/>
    </location>
</feature>